<dbReference type="PRINTS" id="PR01157">
    <property type="entry name" value="P2YPURNOCPTR"/>
</dbReference>
<keyword evidence="7" id="KW-0325">Glycoprotein</keyword>
<evidence type="ECO:0000256" key="3">
    <source>
        <dbReference type="ARBA" id="ARBA00022989"/>
    </source>
</evidence>
<dbReference type="GO" id="GO:0007200">
    <property type="term" value="P:phospholipase C-activating G protein-coupled receptor signaling pathway"/>
    <property type="evidence" value="ECO:0007669"/>
    <property type="project" value="TreeGrafter"/>
</dbReference>
<evidence type="ECO:0000256" key="5">
    <source>
        <dbReference type="ARBA" id="ARBA00023136"/>
    </source>
</evidence>
<keyword evidence="6" id="KW-0675">Receptor</keyword>
<name>A0A3B4ZFH0_9TELE</name>
<dbReference type="GO" id="GO:0070915">
    <property type="term" value="F:lysophosphatidic acid receptor activity"/>
    <property type="evidence" value="ECO:0007669"/>
    <property type="project" value="TreeGrafter"/>
</dbReference>
<dbReference type="STRING" id="144197.ENSSPAP00000005129"/>
<dbReference type="SMART" id="SM01381">
    <property type="entry name" value="7TM_GPCR_Srsx"/>
    <property type="match status" value="1"/>
</dbReference>
<dbReference type="SUPFAM" id="SSF81321">
    <property type="entry name" value="Family A G protein-coupled receptor-like"/>
    <property type="match status" value="1"/>
</dbReference>
<keyword evidence="2" id="KW-0812">Transmembrane</keyword>
<dbReference type="GO" id="GO:0005886">
    <property type="term" value="C:plasma membrane"/>
    <property type="evidence" value="ECO:0007669"/>
    <property type="project" value="TreeGrafter"/>
</dbReference>
<dbReference type="AlphaFoldDB" id="A0A3B4ZFH0"/>
<dbReference type="PANTHER" id="PTHR24232">
    <property type="entry name" value="G-PROTEIN COUPLED RECEPTOR"/>
    <property type="match status" value="1"/>
</dbReference>
<dbReference type="Gene3D" id="1.20.1070.10">
    <property type="entry name" value="Rhodopsin 7-helix transmembrane proteins"/>
    <property type="match status" value="1"/>
</dbReference>
<evidence type="ECO:0000256" key="8">
    <source>
        <dbReference type="ARBA" id="ARBA00023224"/>
    </source>
</evidence>
<dbReference type="Pfam" id="PF00001">
    <property type="entry name" value="7tm_1"/>
    <property type="match status" value="1"/>
</dbReference>
<organism evidence="10">
    <name type="scientific">Stegastes partitus</name>
    <name type="common">bicolor damselfish</name>
    <dbReference type="NCBI Taxonomy" id="144197"/>
    <lineage>
        <taxon>Eukaryota</taxon>
        <taxon>Metazoa</taxon>
        <taxon>Chordata</taxon>
        <taxon>Craniata</taxon>
        <taxon>Vertebrata</taxon>
        <taxon>Euteleostomi</taxon>
        <taxon>Actinopterygii</taxon>
        <taxon>Neopterygii</taxon>
        <taxon>Teleostei</taxon>
        <taxon>Neoteleostei</taxon>
        <taxon>Acanthomorphata</taxon>
        <taxon>Ovalentaria</taxon>
        <taxon>Pomacentridae</taxon>
        <taxon>Stegastes</taxon>
    </lineage>
</organism>
<evidence type="ECO:0000256" key="4">
    <source>
        <dbReference type="ARBA" id="ARBA00023040"/>
    </source>
</evidence>
<dbReference type="PRINTS" id="PR00237">
    <property type="entry name" value="GPCRRHODOPSN"/>
</dbReference>
<keyword evidence="5" id="KW-0472">Membrane</keyword>
<feature type="domain" description="G-protein coupled receptors family 1 profile" evidence="9">
    <location>
        <begin position="36"/>
        <end position="271"/>
    </location>
</feature>
<evidence type="ECO:0000313" key="10">
    <source>
        <dbReference type="Ensembl" id="ENSSPAP00000005129.1"/>
    </source>
</evidence>
<dbReference type="GeneTree" id="ENSGT00950000183136"/>
<reference evidence="10" key="1">
    <citation type="submission" date="2023-09" db="UniProtKB">
        <authorList>
            <consortium name="Ensembl"/>
        </authorList>
    </citation>
    <scope>IDENTIFICATION</scope>
</reference>
<dbReference type="CDD" id="cd14982">
    <property type="entry name" value="7tmA_purinoceptor-like"/>
    <property type="match status" value="1"/>
</dbReference>
<evidence type="ECO:0000256" key="6">
    <source>
        <dbReference type="ARBA" id="ARBA00023170"/>
    </source>
</evidence>
<evidence type="ECO:0000259" key="9">
    <source>
        <dbReference type="PROSITE" id="PS50262"/>
    </source>
</evidence>
<evidence type="ECO:0000256" key="7">
    <source>
        <dbReference type="ARBA" id="ARBA00023180"/>
    </source>
</evidence>
<dbReference type="Ensembl" id="ENSSPAT00000005227.1">
    <property type="protein sequence ID" value="ENSSPAP00000005129.1"/>
    <property type="gene ID" value="ENSSPAG00000003980.1"/>
</dbReference>
<dbReference type="InterPro" id="IPR000276">
    <property type="entry name" value="GPCR_Rhodpsn"/>
</dbReference>
<sequence length="288" mass="31746">LNMNGTTVLLGNVTAEEPKPVYAALFGCILGLGLPLNAVSLWILLRHHSLKSPSAVFMVNLAVSDLLLVISLPMRVYFYATGIWPLSTTACFSLTLLFHGNIRSSSIFITIISVDRLLAIVYPLRSRHLRTSSNAWKGAAFVWLFVLVILIPPIVIGSGKSNRTKTSCFLSKGGNSIPSHVIYFQFVLVSILLAVNIVCTVMVSWTLRSHLSDSAKVKNKMNVMLIFILNLVMFTICFLPATLSVVAVPDGDHLSMICLAAVNCCLDPLLYYFSFDAFWRKKDDVDVS</sequence>
<proteinExistence type="predicted"/>
<evidence type="ECO:0000256" key="2">
    <source>
        <dbReference type="ARBA" id="ARBA00022692"/>
    </source>
</evidence>
<comment type="subcellular location">
    <subcellularLocation>
        <location evidence="1">Membrane</location>
        <topology evidence="1">Multi-pass membrane protein</topology>
    </subcellularLocation>
</comment>
<evidence type="ECO:0000256" key="1">
    <source>
        <dbReference type="ARBA" id="ARBA00004141"/>
    </source>
</evidence>
<dbReference type="PANTHER" id="PTHR24232:SF90">
    <property type="entry name" value="LYSOPHOSPHATIDIC ACID RECEPTOR 5B"/>
    <property type="match status" value="1"/>
</dbReference>
<dbReference type="InterPro" id="IPR017452">
    <property type="entry name" value="GPCR_Rhodpsn_7TM"/>
</dbReference>
<dbReference type="GO" id="GO:0035025">
    <property type="term" value="P:positive regulation of Rho protein signal transduction"/>
    <property type="evidence" value="ECO:0007669"/>
    <property type="project" value="TreeGrafter"/>
</dbReference>
<keyword evidence="8" id="KW-0807">Transducer</keyword>
<keyword evidence="4" id="KW-0297">G-protein coupled receptor</keyword>
<accession>A0A3B4ZFH0</accession>
<keyword evidence="3" id="KW-1133">Transmembrane helix</keyword>
<dbReference type="PROSITE" id="PS50262">
    <property type="entry name" value="G_PROTEIN_RECEP_F1_2"/>
    <property type="match status" value="1"/>
</dbReference>
<protein>
    <submittedName>
        <fullName evidence="10">Lysophosphatidic acid receptor 6-like</fullName>
    </submittedName>
</protein>